<dbReference type="GO" id="GO:0030674">
    <property type="term" value="F:protein-macromolecule adaptor activity"/>
    <property type="evidence" value="ECO:0007669"/>
    <property type="project" value="TreeGrafter"/>
</dbReference>
<evidence type="ECO:0000256" key="9">
    <source>
        <dbReference type="ARBA" id="ARBA00023130"/>
    </source>
</evidence>
<dbReference type="CDD" id="cd00087">
    <property type="entry name" value="FReD"/>
    <property type="match status" value="1"/>
</dbReference>
<dbReference type="GO" id="GO:0045087">
    <property type="term" value="P:innate immune response"/>
    <property type="evidence" value="ECO:0007669"/>
    <property type="project" value="UniProtKB-KW"/>
</dbReference>
<evidence type="ECO:0000256" key="4">
    <source>
        <dbReference type="ARBA" id="ARBA00022588"/>
    </source>
</evidence>
<evidence type="ECO:0000256" key="11">
    <source>
        <dbReference type="ARBA" id="ARBA00023180"/>
    </source>
</evidence>
<dbReference type="PANTHER" id="PTHR47221">
    <property type="entry name" value="FIBRINOGEN ALPHA CHAIN"/>
    <property type="match status" value="1"/>
</dbReference>
<dbReference type="SUPFAM" id="SSF56496">
    <property type="entry name" value="Fibrinogen C-terminal domain-like"/>
    <property type="match status" value="1"/>
</dbReference>
<evidence type="ECO:0000256" key="8">
    <source>
        <dbReference type="ARBA" id="ARBA00023084"/>
    </source>
</evidence>
<keyword evidence="9" id="KW-1064">Adaptive immunity</keyword>
<dbReference type="GO" id="GO:0005201">
    <property type="term" value="F:extracellular matrix structural constituent"/>
    <property type="evidence" value="ECO:0007669"/>
    <property type="project" value="TreeGrafter"/>
</dbReference>
<accession>A0A8J6KUT4</accession>
<dbReference type="SMART" id="SM00186">
    <property type="entry name" value="FBG"/>
    <property type="match status" value="1"/>
</dbReference>
<name>A0A8J6KUT4_MICOH</name>
<evidence type="ECO:0000256" key="6">
    <source>
        <dbReference type="ARBA" id="ARBA00022859"/>
    </source>
</evidence>
<dbReference type="SMART" id="SM01212">
    <property type="entry name" value="Fib_alpha"/>
    <property type="match status" value="1"/>
</dbReference>
<reference evidence="15" key="1">
    <citation type="submission" date="2020-03" db="EMBL/GenBank/DDBJ databases">
        <title>Studies in the Genomics of Life Span.</title>
        <authorList>
            <person name="Glass D."/>
        </authorList>
    </citation>
    <scope>NUCLEOTIDE SEQUENCE</scope>
    <source>
        <strain evidence="15">LTLLF</strain>
        <tissue evidence="15">Muscle</tissue>
    </source>
</reference>
<keyword evidence="6" id="KW-0391">Immunity</keyword>
<dbReference type="GO" id="GO:0005102">
    <property type="term" value="F:signaling receptor binding"/>
    <property type="evidence" value="ECO:0007669"/>
    <property type="project" value="InterPro"/>
</dbReference>
<dbReference type="EMBL" id="JAATJU010022699">
    <property type="protein sequence ID" value="KAH0509874.1"/>
    <property type="molecule type" value="Genomic_DNA"/>
</dbReference>
<evidence type="ECO:0000256" key="7">
    <source>
        <dbReference type="ARBA" id="ARBA00023054"/>
    </source>
</evidence>
<feature type="domain" description="Fibrinogen C-terminal" evidence="14">
    <location>
        <begin position="357"/>
        <end position="613"/>
    </location>
</feature>
<dbReference type="PROSITE" id="PS00514">
    <property type="entry name" value="FIBRINOGEN_C_1"/>
    <property type="match status" value="1"/>
</dbReference>
<dbReference type="GO" id="GO:0002250">
    <property type="term" value="P:adaptive immune response"/>
    <property type="evidence" value="ECO:0007669"/>
    <property type="project" value="UniProtKB-KW"/>
</dbReference>
<evidence type="ECO:0000256" key="5">
    <source>
        <dbReference type="ARBA" id="ARBA00022696"/>
    </source>
</evidence>
<feature type="compositionally biased region" description="Polar residues" evidence="13">
    <location>
        <begin position="83"/>
        <end position="98"/>
    </location>
</feature>
<dbReference type="InterPro" id="IPR002181">
    <property type="entry name" value="Fibrinogen_a/b/g_C_dom"/>
</dbReference>
<dbReference type="GO" id="GO:0072377">
    <property type="term" value="P:blood coagulation, common pathway"/>
    <property type="evidence" value="ECO:0007669"/>
    <property type="project" value="TreeGrafter"/>
</dbReference>
<feature type="region of interest" description="Disordered" evidence="13">
    <location>
        <begin position="38"/>
        <end position="98"/>
    </location>
</feature>
<dbReference type="FunFam" id="3.90.215.10:FF:000006">
    <property type="entry name" value="Fibrinogen beta chain"/>
    <property type="match status" value="1"/>
</dbReference>
<evidence type="ECO:0000256" key="12">
    <source>
        <dbReference type="ARBA" id="ARBA00025974"/>
    </source>
</evidence>
<dbReference type="InterPro" id="IPR012290">
    <property type="entry name" value="Fibrinogen_a/b/g_coil_dom"/>
</dbReference>
<keyword evidence="7" id="KW-0175">Coiled coil</keyword>
<dbReference type="GO" id="GO:0070527">
    <property type="term" value="P:platelet aggregation"/>
    <property type="evidence" value="ECO:0007669"/>
    <property type="project" value="TreeGrafter"/>
</dbReference>
<sequence>MQRVKLRNVWETRKQTTIKQGGLYSGKVTVRTDRRAWTSNPKPRLRGQRQLPGTHTDRKVLPQASRRRNLGAGMPSAFLSPQDPGTPQSRLHSSSPQIPSTCIPHAHARGQSTAPETNDSRALLYLHHCRRGLASSSSSQLTRRRIRRHYSTAPSGDWSPSAEGLLDARGHRPYDRRKEEAPSLRPAPPPISGGGYRARPVKTAPSQRKAERKAPDAGGCLHADQDLGVLCPTGCQLQQALVNQERPVKASVAELKGNIQSISESSSTTFQYMKVLKDMWLKKQAQAKDNENVISEYSSILEDQRLYIDETVNDNIPLNLRVLRSILETLRSKIQKLESDISAQMDYCRTPCTVSCNIPVVSGKECEEIIRKGGETSEMYLIQPDTSIKPYRVYCDMKTENGGWTVIQNRQDGSVDFGRQWDPYKQGFGNIATNEDGKKYCGLPGEYWLGNDKISQLTRMGPTELLIEMEDWKGDKVKAHYGGFTVQNEANKYQVSVNKYKGTAGNALMEGASQLVGINRTMTIHNGMFFSTYDRDNDGWLTSDPRKQCSKEDGGGWWYNRCHSANPNGRYYWGGLYSWDMAKHGTDDGVVWMNWKGSWYSMRKISMKIRPFFPQ</sequence>
<dbReference type="SUPFAM" id="SSF58010">
    <property type="entry name" value="Fibrinogen coiled-coil and central regions"/>
    <property type="match status" value="1"/>
</dbReference>
<keyword evidence="5" id="KW-0356">Hemostasis</keyword>
<dbReference type="GO" id="GO:0051258">
    <property type="term" value="P:protein polymerization"/>
    <property type="evidence" value="ECO:0007669"/>
    <property type="project" value="InterPro"/>
</dbReference>
<dbReference type="InterPro" id="IPR020837">
    <property type="entry name" value="Fibrinogen_CS"/>
</dbReference>
<dbReference type="AlphaFoldDB" id="A0A8J6KUT4"/>
<evidence type="ECO:0000313" key="16">
    <source>
        <dbReference type="Proteomes" id="UP000710432"/>
    </source>
</evidence>
<evidence type="ECO:0000256" key="10">
    <source>
        <dbReference type="ARBA" id="ARBA00023157"/>
    </source>
</evidence>
<proteinExistence type="predicted"/>
<dbReference type="PROSITE" id="PS51406">
    <property type="entry name" value="FIBRINOGEN_C_2"/>
    <property type="match status" value="1"/>
</dbReference>
<gene>
    <name evidence="15" type="ORF">LTLLF_157915</name>
</gene>
<dbReference type="Pfam" id="PF08702">
    <property type="entry name" value="Fib_alpha"/>
    <property type="match status" value="1"/>
</dbReference>
<dbReference type="Proteomes" id="UP000710432">
    <property type="component" value="Unassembled WGS sequence"/>
</dbReference>
<comment type="subunit">
    <text evidence="12">Heterohexamer; disulfide linked. Contains 2 sets of 3 non-identical chains (alpha, beta and gamma). The 2 heterotrimers are in head to head conformation with the N-termini in a small central domain.</text>
</comment>
<keyword evidence="10" id="KW-1015">Disulfide bond</keyword>
<protein>
    <recommendedName>
        <fullName evidence="2">Fibrinogen beta chain</fullName>
    </recommendedName>
</protein>
<dbReference type="GO" id="GO:0005577">
    <property type="term" value="C:fibrinogen complex"/>
    <property type="evidence" value="ECO:0007669"/>
    <property type="project" value="InterPro"/>
</dbReference>
<dbReference type="NCBIfam" id="NF040941">
    <property type="entry name" value="GGGWT_bact"/>
    <property type="match status" value="1"/>
</dbReference>
<comment type="subcellular location">
    <subcellularLocation>
        <location evidence="1">Secreted</location>
    </subcellularLocation>
</comment>
<keyword evidence="11" id="KW-0325">Glycoprotein</keyword>
<dbReference type="InterPro" id="IPR037579">
    <property type="entry name" value="FIB_ANG-like"/>
</dbReference>
<organism evidence="15 16">
    <name type="scientific">Microtus ochrogaster</name>
    <name type="common">Prairie vole</name>
    <dbReference type="NCBI Taxonomy" id="79684"/>
    <lineage>
        <taxon>Eukaryota</taxon>
        <taxon>Metazoa</taxon>
        <taxon>Chordata</taxon>
        <taxon>Craniata</taxon>
        <taxon>Vertebrata</taxon>
        <taxon>Euteleostomi</taxon>
        <taxon>Mammalia</taxon>
        <taxon>Eutheria</taxon>
        <taxon>Euarchontoglires</taxon>
        <taxon>Glires</taxon>
        <taxon>Rodentia</taxon>
        <taxon>Myomorpha</taxon>
        <taxon>Muroidea</taxon>
        <taxon>Cricetidae</taxon>
        <taxon>Arvicolinae</taxon>
        <taxon>Microtus</taxon>
    </lineage>
</organism>
<dbReference type="InterPro" id="IPR014716">
    <property type="entry name" value="Fibrinogen_a/b/g_C_1"/>
</dbReference>
<keyword evidence="3" id="KW-0964">Secreted</keyword>
<dbReference type="InterPro" id="IPR036056">
    <property type="entry name" value="Fibrinogen-like_C"/>
</dbReference>
<evidence type="ECO:0000259" key="14">
    <source>
        <dbReference type="PROSITE" id="PS51406"/>
    </source>
</evidence>
<evidence type="ECO:0000256" key="1">
    <source>
        <dbReference type="ARBA" id="ARBA00004613"/>
    </source>
</evidence>
<dbReference type="Gene3D" id="3.90.215.10">
    <property type="entry name" value="Gamma Fibrinogen, chain A, domain 1"/>
    <property type="match status" value="1"/>
</dbReference>
<keyword evidence="8" id="KW-0094">Blood coagulation</keyword>
<dbReference type="PANTHER" id="PTHR47221:SF5">
    <property type="entry name" value="FIBRINOGEN C-TERMINAL DOMAIN-CONTAINING PROTEIN"/>
    <property type="match status" value="1"/>
</dbReference>
<dbReference type="Pfam" id="PF00147">
    <property type="entry name" value="Fibrinogen_C"/>
    <property type="match status" value="1"/>
</dbReference>
<keyword evidence="4" id="KW-0399">Innate immunity</keyword>
<dbReference type="GO" id="GO:0042730">
    <property type="term" value="P:fibrinolysis"/>
    <property type="evidence" value="ECO:0007669"/>
    <property type="project" value="TreeGrafter"/>
</dbReference>
<evidence type="ECO:0000256" key="2">
    <source>
        <dbReference type="ARBA" id="ARBA00016534"/>
    </source>
</evidence>
<feature type="region of interest" description="Disordered" evidence="13">
    <location>
        <begin position="174"/>
        <end position="217"/>
    </location>
</feature>
<evidence type="ECO:0000313" key="15">
    <source>
        <dbReference type="EMBL" id="KAH0509874.1"/>
    </source>
</evidence>
<dbReference type="FunFam" id="1.20.5.50:FF:000004">
    <property type="entry name" value="Fibrinogen beta chain"/>
    <property type="match status" value="1"/>
</dbReference>
<evidence type="ECO:0000256" key="13">
    <source>
        <dbReference type="SAM" id="MobiDB-lite"/>
    </source>
</evidence>
<dbReference type="GO" id="GO:0034116">
    <property type="term" value="P:positive regulation of heterotypic cell-cell adhesion"/>
    <property type="evidence" value="ECO:0007669"/>
    <property type="project" value="TreeGrafter"/>
</dbReference>
<evidence type="ECO:0000256" key="3">
    <source>
        <dbReference type="ARBA" id="ARBA00022525"/>
    </source>
</evidence>
<dbReference type="Gene3D" id="1.20.5.50">
    <property type="match status" value="2"/>
</dbReference>
<comment type="caution">
    <text evidence="15">The sequence shown here is derived from an EMBL/GenBank/DDBJ whole genome shotgun (WGS) entry which is preliminary data.</text>
</comment>